<dbReference type="SMART" id="SM00326">
    <property type="entry name" value="SH3"/>
    <property type="match status" value="1"/>
</dbReference>
<evidence type="ECO:0000313" key="10">
    <source>
        <dbReference type="Proteomes" id="UP000736164"/>
    </source>
</evidence>
<dbReference type="InterPro" id="IPR013625">
    <property type="entry name" value="PTB"/>
</dbReference>
<dbReference type="PROSITE" id="PS50002">
    <property type="entry name" value="SH3"/>
    <property type="match status" value="1"/>
</dbReference>
<dbReference type="InterPro" id="IPR036028">
    <property type="entry name" value="SH3-like_dom_sf"/>
</dbReference>
<dbReference type="Gene3D" id="2.30.30.40">
    <property type="entry name" value="SH3 Domains"/>
    <property type="match status" value="2"/>
</dbReference>
<comment type="similarity">
    <text evidence="2">Belongs to the EPS8 family.</text>
</comment>
<dbReference type="InterPro" id="IPR013761">
    <property type="entry name" value="SAM/pointed_sf"/>
</dbReference>
<feature type="non-terminal residue" evidence="9">
    <location>
        <position position="716"/>
    </location>
</feature>
<dbReference type="Pfam" id="PF22975">
    <property type="entry name" value="EPS8_2nd"/>
    <property type="match status" value="1"/>
</dbReference>
<dbReference type="PANTHER" id="PTHR12287:SF22">
    <property type="entry name" value="EPIDERMAL GROWTH FACTOR RECEPTOR KINASE SUBSTRATE 8-LIKE PROTEIN 3"/>
    <property type="match status" value="1"/>
</dbReference>
<dbReference type="GO" id="GO:0031982">
    <property type="term" value="C:vesicle"/>
    <property type="evidence" value="ECO:0007669"/>
    <property type="project" value="TreeGrafter"/>
</dbReference>
<feature type="region of interest" description="Disordered" evidence="7">
    <location>
        <begin position="27"/>
        <end position="46"/>
    </location>
</feature>
<dbReference type="AlphaFoldDB" id="A0A8J7TGF1"/>
<feature type="region of interest" description="Disordered" evidence="7">
    <location>
        <begin position="296"/>
        <end position="319"/>
    </location>
</feature>
<dbReference type="Pfam" id="PF08416">
    <property type="entry name" value="PTB"/>
    <property type="match status" value="1"/>
</dbReference>
<evidence type="ECO:0000256" key="2">
    <source>
        <dbReference type="ARBA" id="ARBA00006197"/>
    </source>
</evidence>
<dbReference type="InterPro" id="IPR001452">
    <property type="entry name" value="SH3_domain"/>
</dbReference>
<evidence type="ECO:0000256" key="4">
    <source>
        <dbReference type="ARBA" id="ARBA00022490"/>
    </source>
</evidence>
<dbReference type="CDD" id="cd11764">
    <property type="entry name" value="SH3_Eps8"/>
    <property type="match status" value="1"/>
</dbReference>
<accession>A0A8J7TGF1</accession>
<sequence length="716" mass="81611">LIDNSPSSRHVANFHTQVTDPAVSVLHSGFPRDEPSSERSSLSRPSAKAIYKQRKEYAEAITRQPDNFQFRVEVQEVHTVDDCISQLKQLDAQGRVWGQDMLLEVQGSSLQLTDIETKEELESFPLSAIVEVKAVLHSCVYDSILTITVRERNKSRTSVFLFQCEEMGAEHVRADLDKAIDQRREETGKQDNLRDNLENIIGQQGPRQQRNKPPPLLPPVDRWSGPEPHSSQWTTPDYEEDNYSQQFTPQEEPQYMPEEPPDLQQAELERNVEILNHVLNDVELFIGQVGAVVAQTPGKEKKKNKKNKSKKNAPVQGLPSTGEFASCMQKIKYGFNLLGKLNGKIHNPSAPDFVHILFSALGFLTSNCPWRDLPPSVLIPLLTPPAIQLLRQVVSPEEDQLWRSLGDAWNVPRSQWPDGNNIPPYIPEFSDGWQPPTPVMPPTANRASMRQESRRDVPERENMFTPEQCLPDLCTDHLHLSVSKDFPKCLFLLFFISITFQSSNENPRYMRVMYDFMARNNQELSIMKGDIVQVCQNLVNISNENPRYMRVMYDFMARNNQELSIMKGDIVQVLDGSRQWWKVRNIREEEGFVPHNVLETMEENPQAEYQDVLNPPSLNKTSKPQEVKAWLEYKGFSKITVRCLGVLSGSLLLGMTRDELKSVCPEEGGRVFFQLQAVKSSLAVSSLNNPPPNTHTPLWASESYTHHCTKSTPFRV</sequence>
<keyword evidence="10" id="KW-1185">Reference proteome</keyword>
<dbReference type="CDD" id="cd01210">
    <property type="entry name" value="PTB_EPS8"/>
    <property type="match status" value="1"/>
</dbReference>
<dbReference type="InterPro" id="IPR035462">
    <property type="entry name" value="Eps8_SH3"/>
</dbReference>
<protein>
    <submittedName>
        <fullName evidence="9">ES8L3 protein</fullName>
    </submittedName>
</protein>
<evidence type="ECO:0000313" key="9">
    <source>
        <dbReference type="EMBL" id="MBN3322293.1"/>
    </source>
</evidence>
<keyword evidence="3 6" id="KW-0728">SH3 domain</keyword>
<evidence type="ECO:0000256" key="5">
    <source>
        <dbReference type="ARBA" id="ARBA00022553"/>
    </source>
</evidence>
<comment type="subcellular location">
    <subcellularLocation>
        <location evidence="1">Cytoplasm</location>
    </subcellularLocation>
</comment>
<dbReference type="InterPro" id="IPR011993">
    <property type="entry name" value="PH-like_dom_sf"/>
</dbReference>
<evidence type="ECO:0000256" key="1">
    <source>
        <dbReference type="ARBA" id="ARBA00004496"/>
    </source>
</evidence>
<dbReference type="PANTHER" id="PTHR12287">
    <property type="entry name" value="EPIDERMAL GROWTH FACTOR RECEPTOR KINASE SUBSTRATE EPS8-RELATED PROTEIN"/>
    <property type="match status" value="1"/>
</dbReference>
<dbReference type="InterPro" id="IPR033928">
    <property type="entry name" value="EPS8_PTB"/>
</dbReference>
<feature type="compositionally biased region" description="Basic residues" evidence="7">
    <location>
        <begin position="300"/>
        <end position="311"/>
    </location>
</feature>
<dbReference type="EMBL" id="JAAWVO010059552">
    <property type="protein sequence ID" value="MBN3322293.1"/>
    <property type="molecule type" value="Genomic_DNA"/>
</dbReference>
<dbReference type="Pfam" id="PF18016">
    <property type="entry name" value="SAM_3"/>
    <property type="match status" value="1"/>
</dbReference>
<dbReference type="GO" id="GO:0032587">
    <property type="term" value="C:ruffle membrane"/>
    <property type="evidence" value="ECO:0007669"/>
    <property type="project" value="TreeGrafter"/>
</dbReference>
<organism evidence="9 10">
    <name type="scientific">Atractosteus spatula</name>
    <name type="common">Alligator gar</name>
    <name type="synonym">Lepisosteus spatula</name>
    <dbReference type="NCBI Taxonomy" id="7917"/>
    <lineage>
        <taxon>Eukaryota</taxon>
        <taxon>Metazoa</taxon>
        <taxon>Chordata</taxon>
        <taxon>Craniata</taxon>
        <taxon>Vertebrata</taxon>
        <taxon>Euteleostomi</taxon>
        <taxon>Actinopterygii</taxon>
        <taxon>Neopterygii</taxon>
        <taxon>Holostei</taxon>
        <taxon>Semionotiformes</taxon>
        <taxon>Lepisosteidae</taxon>
        <taxon>Atractosteus</taxon>
    </lineage>
</organism>
<keyword evidence="4" id="KW-0963">Cytoplasm</keyword>
<evidence type="ECO:0000256" key="6">
    <source>
        <dbReference type="PROSITE-ProRule" id="PRU00192"/>
    </source>
</evidence>
<evidence type="ECO:0000259" key="8">
    <source>
        <dbReference type="PROSITE" id="PS50002"/>
    </source>
</evidence>
<dbReference type="GO" id="GO:0005737">
    <property type="term" value="C:cytoplasm"/>
    <property type="evidence" value="ECO:0007669"/>
    <property type="project" value="UniProtKB-SubCell"/>
</dbReference>
<gene>
    <name evidence="9" type="primary">Eps8l3</name>
    <name evidence="9" type="ORF">GTO95_0004446</name>
</gene>
<dbReference type="Gene3D" id="2.30.29.30">
    <property type="entry name" value="Pleckstrin-homology domain (PH domain)/Phosphotyrosine-binding domain (PTB)"/>
    <property type="match status" value="1"/>
</dbReference>
<dbReference type="GO" id="GO:1900029">
    <property type="term" value="P:positive regulation of ruffle assembly"/>
    <property type="evidence" value="ECO:0007669"/>
    <property type="project" value="TreeGrafter"/>
</dbReference>
<dbReference type="InterPro" id="IPR039801">
    <property type="entry name" value="EPS8-like"/>
</dbReference>
<keyword evidence="5" id="KW-0597">Phosphoprotein</keyword>
<dbReference type="SUPFAM" id="SSF50044">
    <property type="entry name" value="SH3-domain"/>
    <property type="match status" value="2"/>
</dbReference>
<dbReference type="InterPro" id="IPR055093">
    <property type="entry name" value="EPS8_2nd"/>
</dbReference>
<evidence type="ECO:0000256" key="7">
    <source>
        <dbReference type="SAM" id="MobiDB-lite"/>
    </source>
</evidence>
<dbReference type="Proteomes" id="UP000736164">
    <property type="component" value="Unassembled WGS sequence"/>
</dbReference>
<name>A0A8J7TGF1_ATRSP</name>
<dbReference type="GO" id="GO:0007266">
    <property type="term" value="P:Rho protein signal transduction"/>
    <property type="evidence" value="ECO:0007669"/>
    <property type="project" value="TreeGrafter"/>
</dbReference>
<dbReference type="InterPro" id="IPR041418">
    <property type="entry name" value="SAM_3"/>
</dbReference>
<feature type="non-terminal residue" evidence="9">
    <location>
        <position position="1"/>
    </location>
</feature>
<feature type="domain" description="SH3" evidence="8">
    <location>
        <begin position="544"/>
        <end position="603"/>
    </location>
</feature>
<dbReference type="GO" id="GO:0035023">
    <property type="term" value="P:regulation of Rho protein signal transduction"/>
    <property type="evidence" value="ECO:0007669"/>
    <property type="project" value="TreeGrafter"/>
</dbReference>
<reference evidence="9" key="1">
    <citation type="journal article" date="2021" name="Cell">
        <title>Tracing the genetic footprints of vertebrate landing in non-teleost ray-finned fishes.</title>
        <authorList>
            <person name="Bi X."/>
            <person name="Wang K."/>
            <person name="Yang L."/>
            <person name="Pan H."/>
            <person name="Jiang H."/>
            <person name="Wei Q."/>
            <person name="Fang M."/>
            <person name="Yu H."/>
            <person name="Zhu C."/>
            <person name="Cai Y."/>
            <person name="He Y."/>
            <person name="Gan X."/>
            <person name="Zeng H."/>
            <person name="Yu D."/>
            <person name="Zhu Y."/>
            <person name="Jiang H."/>
            <person name="Qiu Q."/>
            <person name="Yang H."/>
            <person name="Zhang Y.E."/>
            <person name="Wang W."/>
            <person name="Zhu M."/>
            <person name="He S."/>
            <person name="Zhang G."/>
        </authorList>
    </citation>
    <scope>NUCLEOTIDE SEQUENCE</scope>
    <source>
        <strain evidence="9">Allg_001</strain>
    </source>
</reference>
<dbReference type="GO" id="GO:0003779">
    <property type="term" value="F:actin binding"/>
    <property type="evidence" value="ECO:0007669"/>
    <property type="project" value="TreeGrafter"/>
</dbReference>
<dbReference type="Pfam" id="PF00018">
    <property type="entry name" value="SH3_1"/>
    <property type="match status" value="2"/>
</dbReference>
<feature type="region of interest" description="Disordered" evidence="7">
    <location>
        <begin position="201"/>
        <end position="240"/>
    </location>
</feature>
<dbReference type="Gene3D" id="1.10.150.50">
    <property type="entry name" value="Transcription Factor, Ets-1"/>
    <property type="match status" value="1"/>
</dbReference>
<evidence type="ECO:0000256" key="3">
    <source>
        <dbReference type="ARBA" id="ARBA00022443"/>
    </source>
</evidence>
<proteinExistence type="inferred from homology"/>
<comment type="caution">
    <text evidence="9">The sequence shown here is derived from an EMBL/GenBank/DDBJ whole genome shotgun (WGS) entry which is preliminary data.</text>
</comment>
<dbReference type="SUPFAM" id="SSF50729">
    <property type="entry name" value="PH domain-like"/>
    <property type="match status" value="1"/>
</dbReference>
<dbReference type="FunFam" id="2.30.30.40:FF:000071">
    <property type="entry name" value="Epidermal growth factor receptor kinase substrate 8"/>
    <property type="match status" value="1"/>
</dbReference>